<sequence>MDFIDLEDPDFQNPIVVSVPSRNKRALQEEEDEEEEEDIKEQLDCTLCECAWTTQGPHRIVQLSCGDVFGKSCIDTYVKAFNSCPLCGIMVNKRDPRVIWPTKVLPEDEKTIKKLKEEIRSFKQILDDCAHETSIVQFQLQQCRNELAKIKTEEALELKAMSAMAPMESPIMGPKEFKLCRTFSLESSEKYRVLTVLPSYHTIVISVEKKQSCGYGLRKINLFDTGISEYVDLHSNWIKDIKSSSERYLTLSTSLDKTLKLTSLSNNVTVQTYSLDAPGWSCAFDEYDDNLLYCGLANNTLMVYDIRNTKSPLHKLKDSNLSALAPIHSLNIGQLNDSHTTVLCSNLKQSYVWTFESDHSVRFNPIVTNADFKPFHTYYKNGKLLTSLRSKEMTQYIVGSNSEDSEFCFDTDIDWIHTNRYKQMVLTRNCFFERDGELLICFNEDDEIKCRNKASEVQTLKLNGTVYDVQHCVADTEELLIGLSENQVSIYKYMFGLIIIITMHIPSLGKSKTKATCVCNIWKKETSTCGCSKTPIYPDHARETWNYIRIAICNLANPILLDKLDFLLGLEVNKSISSLVGYTLADDGVNPSPHIRLSIVNIMLFLVFGSPSIASLDDKLYQRIELTLLKYSELEKVLDGQKSQWSFSSIATCKDKDLDVFYRTYFQPLIQYLVQSAREAEQDSMVKRMDNTKRLHRFNSDSISSIIGEFFMISCNSMFSMTVWVYTILCYYPDVQRNISRELNRFIVLNGRQPTFSDRSRLPCYASFQEQCFRYHAISITNTSQKPSKDTIHKNHPFDGYSNPLQRTHGLGWHFSSTASALFKSNAHLNGSPHDRRDSVLGWYTHFNPVIELMEKHMLNITVKTLARCIIKPALSHRGNKLYPSLDSYSEIGGIKIPLDFKIRLIEHEHSSEL</sequence>
<dbReference type="GO" id="GO:0016604">
    <property type="term" value="C:nuclear body"/>
    <property type="evidence" value="ECO:0007669"/>
    <property type="project" value="UniProtKB-SubCell"/>
</dbReference>
<keyword evidence="5" id="KW-0963">Cytoplasm</keyword>
<dbReference type="SUPFAM" id="SSF57850">
    <property type="entry name" value="RING/U-box"/>
    <property type="match status" value="1"/>
</dbReference>
<evidence type="ECO:0000256" key="10">
    <source>
        <dbReference type="ARBA" id="ARBA00022786"/>
    </source>
</evidence>
<evidence type="ECO:0000256" key="14">
    <source>
        <dbReference type="PROSITE-ProRule" id="PRU00175"/>
    </source>
</evidence>
<dbReference type="InterPro" id="IPR037381">
    <property type="entry name" value="RFWD3"/>
</dbReference>
<dbReference type="Gene3D" id="2.130.10.10">
    <property type="entry name" value="YVTN repeat-like/Quinoprotein amine dehydrogenase"/>
    <property type="match status" value="1"/>
</dbReference>
<evidence type="ECO:0000313" key="16">
    <source>
        <dbReference type="EMBL" id="RCH93568.1"/>
    </source>
</evidence>
<keyword evidence="10" id="KW-0833">Ubl conjugation pathway</keyword>
<dbReference type="PANTHER" id="PTHR16047:SF7">
    <property type="entry name" value="E3 UBIQUITIN-PROTEIN LIGASE RFWD3"/>
    <property type="match status" value="1"/>
</dbReference>
<dbReference type="InterPro" id="IPR013083">
    <property type="entry name" value="Znf_RING/FYVE/PHD"/>
</dbReference>
<organism evidence="16 17">
    <name type="scientific">Rhizopus azygosporus</name>
    <name type="common">Rhizopus microsporus var. azygosporus</name>
    <dbReference type="NCBI Taxonomy" id="86630"/>
    <lineage>
        <taxon>Eukaryota</taxon>
        <taxon>Fungi</taxon>
        <taxon>Fungi incertae sedis</taxon>
        <taxon>Mucoromycota</taxon>
        <taxon>Mucoromycotina</taxon>
        <taxon>Mucoromycetes</taxon>
        <taxon>Mucorales</taxon>
        <taxon>Mucorineae</taxon>
        <taxon>Rhizopodaceae</taxon>
        <taxon>Rhizopus</taxon>
    </lineage>
</organism>
<dbReference type="GO" id="GO:0016567">
    <property type="term" value="P:protein ubiquitination"/>
    <property type="evidence" value="ECO:0007669"/>
    <property type="project" value="InterPro"/>
</dbReference>
<dbReference type="InterPro" id="IPR036396">
    <property type="entry name" value="Cyt_P450_sf"/>
</dbReference>
<dbReference type="Gene3D" id="1.10.630.10">
    <property type="entry name" value="Cytochrome P450"/>
    <property type="match status" value="1"/>
</dbReference>
<accession>A0A367JUI1</accession>
<reference evidence="16 17" key="1">
    <citation type="journal article" date="2018" name="G3 (Bethesda)">
        <title>Phylogenetic and Phylogenomic Definition of Rhizopus Species.</title>
        <authorList>
            <person name="Gryganskyi A.P."/>
            <person name="Golan J."/>
            <person name="Dolatabadi S."/>
            <person name="Mondo S."/>
            <person name="Robb S."/>
            <person name="Idnurm A."/>
            <person name="Muszewska A."/>
            <person name="Steczkiewicz K."/>
            <person name="Masonjones S."/>
            <person name="Liao H.L."/>
            <person name="Gajdeczka M.T."/>
            <person name="Anike F."/>
            <person name="Vuek A."/>
            <person name="Anishchenko I.M."/>
            <person name="Voigt K."/>
            <person name="de Hoog G.S."/>
            <person name="Smith M.E."/>
            <person name="Heitman J."/>
            <person name="Vilgalys R."/>
            <person name="Stajich J.E."/>
        </authorList>
    </citation>
    <scope>NUCLEOTIDE SEQUENCE [LARGE SCALE GENOMIC DNA]</scope>
    <source>
        <strain evidence="16 17">CBS 357.93</strain>
    </source>
</reference>
<dbReference type="EMBL" id="PJQL01000681">
    <property type="protein sequence ID" value="RCH93568.1"/>
    <property type="molecule type" value="Genomic_DNA"/>
</dbReference>
<keyword evidence="7" id="KW-0808">Transferase</keyword>
<dbReference type="PANTHER" id="PTHR16047">
    <property type="entry name" value="RFWD3 PROTEIN"/>
    <property type="match status" value="1"/>
</dbReference>
<dbReference type="Gene3D" id="3.30.40.10">
    <property type="entry name" value="Zinc/RING finger domain, C3HC4 (zinc finger)"/>
    <property type="match status" value="1"/>
</dbReference>
<dbReference type="AlphaFoldDB" id="A0A367JUI1"/>
<dbReference type="SUPFAM" id="SSF50978">
    <property type="entry name" value="WD40 repeat-like"/>
    <property type="match status" value="1"/>
</dbReference>
<evidence type="ECO:0000256" key="3">
    <source>
        <dbReference type="ARBA" id="ARBA00004906"/>
    </source>
</evidence>
<keyword evidence="8" id="KW-0677">Repeat</keyword>
<dbReference type="InterPro" id="IPR001841">
    <property type="entry name" value="Znf_RING"/>
</dbReference>
<keyword evidence="11" id="KW-0234">DNA repair</keyword>
<keyword evidence="9" id="KW-0227">DNA damage</keyword>
<dbReference type="InterPro" id="IPR015943">
    <property type="entry name" value="WD40/YVTN_repeat-like_dom_sf"/>
</dbReference>
<comment type="catalytic activity">
    <reaction evidence="1">
        <text>S-ubiquitinyl-[E2 ubiquitin-conjugating enzyme]-L-cysteine + [acceptor protein]-L-lysine = [E2 ubiquitin-conjugating enzyme]-L-cysteine + N(6)-ubiquitinyl-[acceptor protein]-L-lysine.</text>
        <dbReference type="EC" id="2.3.2.27"/>
    </reaction>
</comment>
<dbReference type="InterPro" id="IPR001128">
    <property type="entry name" value="Cyt_P450"/>
</dbReference>
<evidence type="ECO:0000256" key="11">
    <source>
        <dbReference type="ARBA" id="ARBA00023204"/>
    </source>
</evidence>
<keyword evidence="6" id="KW-0853">WD repeat</keyword>
<keyword evidence="14" id="KW-0863">Zinc-finger</keyword>
<keyword evidence="17" id="KW-1185">Reference proteome</keyword>
<dbReference type="Pfam" id="PF00067">
    <property type="entry name" value="p450"/>
    <property type="match status" value="1"/>
</dbReference>
<evidence type="ECO:0000259" key="15">
    <source>
        <dbReference type="PROSITE" id="PS50089"/>
    </source>
</evidence>
<dbReference type="Proteomes" id="UP000252139">
    <property type="component" value="Unassembled WGS sequence"/>
</dbReference>
<feature type="domain" description="RING-type" evidence="15">
    <location>
        <begin position="45"/>
        <end position="87"/>
    </location>
</feature>
<evidence type="ECO:0000256" key="9">
    <source>
        <dbReference type="ARBA" id="ARBA00022763"/>
    </source>
</evidence>
<evidence type="ECO:0000256" key="1">
    <source>
        <dbReference type="ARBA" id="ARBA00000900"/>
    </source>
</evidence>
<evidence type="ECO:0000256" key="2">
    <source>
        <dbReference type="ARBA" id="ARBA00004496"/>
    </source>
</evidence>
<name>A0A367JUI1_RHIAZ</name>
<dbReference type="EC" id="2.3.2.27" evidence="4"/>
<dbReference type="Pfam" id="PF23419">
    <property type="entry name" value="WD40_RFWD3"/>
    <property type="match status" value="1"/>
</dbReference>
<dbReference type="GO" id="GO:0016705">
    <property type="term" value="F:oxidoreductase activity, acting on paired donors, with incorporation or reduction of molecular oxygen"/>
    <property type="evidence" value="ECO:0007669"/>
    <property type="project" value="InterPro"/>
</dbReference>
<comment type="pathway">
    <text evidence="3">Protein modification; protein ubiquitination.</text>
</comment>
<keyword evidence="14" id="KW-0479">Metal-binding</keyword>
<dbReference type="GO" id="GO:0008270">
    <property type="term" value="F:zinc ion binding"/>
    <property type="evidence" value="ECO:0007669"/>
    <property type="project" value="UniProtKB-KW"/>
</dbReference>
<protein>
    <recommendedName>
        <fullName evidence="4">RING-type E3 ubiquitin transferase</fullName>
        <ecNumber evidence="4">2.3.2.27</ecNumber>
    </recommendedName>
</protein>
<dbReference type="InterPro" id="IPR056527">
    <property type="entry name" value="WD40_RFWD3"/>
</dbReference>
<evidence type="ECO:0000256" key="8">
    <source>
        <dbReference type="ARBA" id="ARBA00022737"/>
    </source>
</evidence>
<comment type="subcellular location">
    <subcellularLocation>
        <location evidence="2">Cytoplasm</location>
    </subcellularLocation>
    <subcellularLocation>
        <location evidence="13">Nucleus</location>
        <location evidence="13">Nuclear body</location>
    </subcellularLocation>
</comment>
<evidence type="ECO:0000256" key="6">
    <source>
        <dbReference type="ARBA" id="ARBA00022574"/>
    </source>
</evidence>
<proteinExistence type="predicted"/>
<evidence type="ECO:0000256" key="7">
    <source>
        <dbReference type="ARBA" id="ARBA00022679"/>
    </source>
</evidence>
<dbReference type="GO" id="GO:0005737">
    <property type="term" value="C:cytoplasm"/>
    <property type="evidence" value="ECO:0007669"/>
    <property type="project" value="UniProtKB-SubCell"/>
</dbReference>
<dbReference type="GO" id="GO:0005506">
    <property type="term" value="F:iron ion binding"/>
    <property type="evidence" value="ECO:0007669"/>
    <property type="project" value="InterPro"/>
</dbReference>
<evidence type="ECO:0000256" key="4">
    <source>
        <dbReference type="ARBA" id="ARBA00012483"/>
    </source>
</evidence>
<dbReference type="OrthoDB" id="8062037at2759"/>
<dbReference type="GO" id="GO:0020037">
    <property type="term" value="F:heme binding"/>
    <property type="evidence" value="ECO:0007669"/>
    <property type="project" value="InterPro"/>
</dbReference>
<evidence type="ECO:0000256" key="5">
    <source>
        <dbReference type="ARBA" id="ARBA00022490"/>
    </source>
</evidence>
<keyword evidence="14" id="KW-0862">Zinc</keyword>
<dbReference type="STRING" id="86630.A0A367JUI1"/>
<dbReference type="GO" id="GO:0061630">
    <property type="term" value="F:ubiquitin protein ligase activity"/>
    <property type="evidence" value="ECO:0007669"/>
    <property type="project" value="UniProtKB-EC"/>
</dbReference>
<dbReference type="SUPFAM" id="SSF48264">
    <property type="entry name" value="Cytochrome P450"/>
    <property type="match status" value="1"/>
</dbReference>
<evidence type="ECO:0000313" key="17">
    <source>
        <dbReference type="Proteomes" id="UP000252139"/>
    </source>
</evidence>
<evidence type="ECO:0000256" key="12">
    <source>
        <dbReference type="ARBA" id="ARBA00023242"/>
    </source>
</evidence>
<dbReference type="InterPro" id="IPR036322">
    <property type="entry name" value="WD40_repeat_dom_sf"/>
</dbReference>
<dbReference type="PROSITE" id="PS50089">
    <property type="entry name" value="ZF_RING_2"/>
    <property type="match status" value="1"/>
</dbReference>
<evidence type="ECO:0000256" key="13">
    <source>
        <dbReference type="ARBA" id="ARBA00034306"/>
    </source>
</evidence>
<keyword evidence="12" id="KW-0539">Nucleus</keyword>
<gene>
    <name evidence="16" type="primary">RFWD3_1</name>
    <name evidence="16" type="ORF">CU097_009034</name>
</gene>
<dbReference type="GO" id="GO:0036297">
    <property type="term" value="P:interstrand cross-link repair"/>
    <property type="evidence" value="ECO:0007669"/>
    <property type="project" value="InterPro"/>
</dbReference>
<comment type="caution">
    <text evidence="16">The sequence shown here is derived from an EMBL/GenBank/DDBJ whole genome shotgun (WGS) entry which is preliminary data.</text>
</comment>
<dbReference type="GO" id="GO:0004497">
    <property type="term" value="F:monooxygenase activity"/>
    <property type="evidence" value="ECO:0007669"/>
    <property type="project" value="InterPro"/>
</dbReference>